<accession>A0A0U2M6D5</accession>
<gene>
    <name evidence="1" type="ORF">IJ22_30990</name>
</gene>
<dbReference type="PATRIC" id="fig|162209.4.peg.3313"/>
<reference evidence="1 2" key="2">
    <citation type="journal article" date="2016" name="Genome Announc.">
        <title>Complete Genome Sequences of Two Interactive Moderate Thermophiles, Paenibacillus napthalenovorans 32O-Y and Paenibacillus sp. 32O-W.</title>
        <authorList>
            <person name="Butler R.R.III."/>
            <person name="Wang J."/>
            <person name="Stark B.C."/>
            <person name="Pombert J.F."/>
        </authorList>
    </citation>
    <scope>NUCLEOTIDE SEQUENCE [LARGE SCALE GENOMIC DNA]</scope>
    <source>
        <strain evidence="1 2">32O-Y</strain>
    </source>
</reference>
<dbReference type="Pfam" id="PF08812">
    <property type="entry name" value="YtxC"/>
    <property type="match status" value="1"/>
</dbReference>
<organism evidence="1 2">
    <name type="scientific">Paenibacillus naphthalenovorans</name>
    <dbReference type="NCBI Taxonomy" id="162209"/>
    <lineage>
        <taxon>Bacteria</taxon>
        <taxon>Bacillati</taxon>
        <taxon>Bacillota</taxon>
        <taxon>Bacilli</taxon>
        <taxon>Bacillales</taxon>
        <taxon>Paenibacillaceae</taxon>
        <taxon>Paenibacillus</taxon>
    </lineage>
</organism>
<reference evidence="2" key="1">
    <citation type="submission" date="2015-12" db="EMBL/GenBank/DDBJ databases">
        <title>Complete genome sequences of two moderately thermophilic Paenibacillus species.</title>
        <authorList>
            <person name="Butler R.III."/>
            <person name="Wang J."/>
            <person name="Stark B.C."/>
            <person name="Pombert J.-F."/>
        </authorList>
    </citation>
    <scope>NUCLEOTIDE SEQUENCE [LARGE SCALE GENOMIC DNA]</scope>
    <source>
        <strain evidence="2">32O-Y</strain>
    </source>
</reference>
<name>A0A0U2M6D5_9BACL</name>
<evidence type="ECO:0000313" key="2">
    <source>
        <dbReference type="Proteomes" id="UP000061660"/>
    </source>
</evidence>
<dbReference type="Proteomes" id="UP000061660">
    <property type="component" value="Chromosome"/>
</dbReference>
<dbReference type="AlphaFoldDB" id="A0A0U2M6D5"/>
<dbReference type="EMBL" id="CP013652">
    <property type="protein sequence ID" value="ALS23472.1"/>
    <property type="molecule type" value="Genomic_DNA"/>
</dbReference>
<dbReference type="OrthoDB" id="2986513at2"/>
<dbReference type="KEGG" id="pnp:IJ22_30990"/>
<protein>
    <submittedName>
        <fullName evidence="1">Sporulation protein YtxC</fullName>
    </submittedName>
</protein>
<dbReference type="RefSeq" id="WP_062409408.1">
    <property type="nucleotide sequence ID" value="NZ_CP013652.1"/>
</dbReference>
<sequence length="309" mass="36367">MKLFTVTLTKRTDEQADRLYRLLQSSCGILHHKEHIHIALDRRNGLHRIEVSGVPPGFRLKEDGIRVYKAAADVLADYVLEEEERELLLKIIKQDFNYKQDDEVEGILAFCRQVLYGEGEWGEGAGQTEAYLRRKQKIISEFYEYLEVYTEFDLNGFLRFRLHAYKDELRDVVEYAIDEFVMDRQYQEFISLLQYFVYIQEAKIPFVHLIHKGGSDFLLLNEQMESMETPEMDAVVTVEMLEREINFEDMIISTLITVSPQQIYIHTREPELQVIKTIKQIFENRVELCGYCRLCHNLDRGAAAEYNKG</sequence>
<dbReference type="InterPro" id="IPR014199">
    <property type="entry name" value="Spore_YtxC"/>
</dbReference>
<dbReference type="STRING" id="162209.IJ22_30990"/>
<evidence type="ECO:0000313" key="1">
    <source>
        <dbReference type="EMBL" id="ALS23472.1"/>
    </source>
</evidence>
<keyword evidence="2" id="KW-1185">Reference proteome</keyword>
<proteinExistence type="predicted"/>